<accession>A0ABQ2Y225</accession>
<evidence type="ECO:0000313" key="1">
    <source>
        <dbReference type="EMBL" id="GGX53123.1"/>
    </source>
</evidence>
<dbReference type="Pfam" id="PF06892">
    <property type="entry name" value="Phage_CP76"/>
    <property type="match status" value="1"/>
</dbReference>
<dbReference type="Proteomes" id="UP000653343">
    <property type="component" value="Unassembled WGS sequence"/>
</dbReference>
<protein>
    <submittedName>
        <fullName evidence="1">Uncharacterized protein</fullName>
    </submittedName>
</protein>
<dbReference type="InterPro" id="IPR048188">
    <property type="entry name" value="YmfL-like"/>
</dbReference>
<dbReference type="RefSeq" id="WP_189358790.1">
    <property type="nucleotide sequence ID" value="NZ_BMYU01000012.1"/>
</dbReference>
<name>A0ABQ2Y225_9BURK</name>
<evidence type="ECO:0000313" key="2">
    <source>
        <dbReference type="Proteomes" id="UP000653343"/>
    </source>
</evidence>
<reference evidence="2" key="1">
    <citation type="journal article" date="2019" name="Int. J. Syst. Evol. Microbiol.">
        <title>The Global Catalogue of Microorganisms (GCM) 10K type strain sequencing project: providing services to taxonomists for standard genome sequencing and annotation.</title>
        <authorList>
            <consortium name="The Broad Institute Genomics Platform"/>
            <consortium name="The Broad Institute Genome Sequencing Center for Infectious Disease"/>
            <person name="Wu L."/>
            <person name="Ma J."/>
        </authorList>
    </citation>
    <scope>NUCLEOTIDE SEQUENCE [LARGE SCALE GENOMIC DNA]</scope>
    <source>
        <strain evidence="2">KCTC 23917</strain>
    </source>
</reference>
<dbReference type="NCBIfam" id="NF041471">
    <property type="entry name" value="phage_reg_YmfL"/>
    <property type="match status" value="1"/>
</dbReference>
<organism evidence="1 2">
    <name type="scientific">Undibacterium squillarum</name>
    <dbReference type="NCBI Taxonomy" id="1131567"/>
    <lineage>
        <taxon>Bacteria</taxon>
        <taxon>Pseudomonadati</taxon>
        <taxon>Pseudomonadota</taxon>
        <taxon>Betaproteobacteria</taxon>
        <taxon>Burkholderiales</taxon>
        <taxon>Oxalobacteraceae</taxon>
        <taxon>Undibacterium</taxon>
    </lineage>
</organism>
<comment type="caution">
    <text evidence="1">The sequence shown here is derived from an EMBL/GenBank/DDBJ whole genome shotgun (WGS) entry which is preliminary data.</text>
</comment>
<gene>
    <name evidence="1" type="ORF">GCM10010946_34640</name>
</gene>
<dbReference type="InterPro" id="IPR009679">
    <property type="entry name" value="Phage_186_CII-like"/>
</dbReference>
<dbReference type="EMBL" id="BMYU01000012">
    <property type="protein sequence ID" value="GGX53123.1"/>
    <property type="molecule type" value="Genomic_DNA"/>
</dbReference>
<proteinExistence type="predicted"/>
<sequence length="154" mass="16555">MNKREAGLRLINEAGGMAAAALALGLTQEGLRNRLYEKRGQALSHAQWMELQALTGKAYYAEAVAAESGGSFVPHAVLSLSEAEMQQRLAEFMSESGHFVTDVIGALADGVLTGKELTALESDRDAVHAEVDVIFSILKKRFIEQIKGGKHGKS</sequence>
<keyword evidence="2" id="KW-1185">Reference proteome</keyword>